<gene>
    <name evidence="2" type="ORF">EEDITHA_LOCUS4267</name>
</gene>
<feature type="region of interest" description="Disordered" evidence="1">
    <location>
        <begin position="56"/>
        <end position="84"/>
    </location>
</feature>
<keyword evidence="3" id="KW-1185">Reference proteome</keyword>
<reference evidence="2" key="1">
    <citation type="submission" date="2022-03" db="EMBL/GenBank/DDBJ databases">
        <authorList>
            <person name="Tunstrom K."/>
        </authorList>
    </citation>
    <scope>NUCLEOTIDE SEQUENCE</scope>
</reference>
<comment type="caution">
    <text evidence="2">The sequence shown here is derived from an EMBL/GenBank/DDBJ whole genome shotgun (WGS) entry which is preliminary data.</text>
</comment>
<name>A0AAU9TRE2_EUPED</name>
<proteinExistence type="predicted"/>
<accession>A0AAU9TRE2</accession>
<dbReference type="EMBL" id="CAKOGL010000007">
    <property type="protein sequence ID" value="CAH2088072.1"/>
    <property type="molecule type" value="Genomic_DNA"/>
</dbReference>
<evidence type="ECO:0000313" key="2">
    <source>
        <dbReference type="EMBL" id="CAH2088072.1"/>
    </source>
</evidence>
<protein>
    <submittedName>
        <fullName evidence="2">Uncharacterized protein</fullName>
    </submittedName>
</protein>
<dbReference type="AlphaFoldDB" id="A0AAU9TRE2"/>
<sequence>MSQVLTGHGSFGKYLHQIAWRETTPACHECGAPVDWARHTLERSPERSRCPRALCKRRRSAEAGQPSGRHGCMRKRSRGAPLRP</sequence>
<evidence type="ECO:0000256" key="1">
    <source>
        <dbReference type="SAM" id="MobiDB-lite"/>
    </source>
</evidence>
<organism evidence="2 3">
    <name type="scientific">Euphydryas editha</name>
    <name type="common">Edith's checkerspot</name>
    <dbReference type="NCBI Taxonomy" id="104508"/>
    <lineage>
        <taxon>Eukaryota</taxon>
        <taxon>Metazoa</taxon>
        <taxon>Ecdysozoa</taxon>
        <taxon>Arthropoda</taxon>
        <taxon>Hexapoda</taxon>
        <taxon>Insecta</taxon>
        <taxon>Pterygota</taxon>
        <taxon>Neoptera</taxon>
        <taxon>Endopterygota</taxon>
        <taxon>Lepidoptera</taxon>
        <taxon>Glossata</taxon>
        <taxon>Ditrysia</taxon>
        <taxon>Papilionoidea</taxon>
        <taxon>Nymphalidae</taxon>
        <taxon>Nymphalinae</taxon>
        <taxon>Euphydryas</taxon>
    </lineage>
</organism>
<dbReference type="Proteomes" id="UP001153954">
    <property type="component" value="Unassembled WGS sequence"/>
</dbReference>
<evidence type="ECO:0000313" key="3">
    <source>
        <dbReference type="Proteomes" id="UP001153954"/>
    </source>
</evidence>